<proteinExistence type="predicted"/>
<organism evidence="1 2">
    <name type="scientific">Nosema granulosis</name>
    <dbReference type="NCBI Taxonomy" id="83296"/>
    <lineage>
        <taxon>Eukaryota</taxon>
        <taxon>Fungi</taxon>
        <taxon>Fungi incertae sedis</taxon>
        <taxon>Microsporidia</taxon>
        <taxon>Nosematidae</taxon>
        <taxon>Nosema</taxon>
    </lineage>
</organism>
<sequence>MEAKQIESTYKSLKFSLNLKEVNLTEPPQITIHVFTNHYIQDALEWSKELRLLAITNEWTDEASKTILSLLIAEEYKTKIEGKRTFDSRLDALCEAVYAEEQLNAYRKLLMSAKRHTFPNVENYFNFLDKVRERADLCLKHSTNGDKIPERDVMDIVLKSLTVKEKEMLMNMQASNLSEIKML</sequence>
<reference evidence="1 2" key="1">
    <citation type="journal article" date="2020" name="Genome Biol. Evol.">
        <title>Comparative genomics of strictly vertically transmitted, feminizing microsporidia endosymbionts of amphipod crustaceans.</title>
        <authorList>
            <person name="Cormier A."/>
            <person name="Chebbi M.A."/>
            <person name="Giraud I."/>
            <person name="Wattier R."/>
            <person name="Teixeira M."/>
            <person name="Gilbert C."/>
            <person name="Rigaud T."/>
            <person name="Cordaux R."/>
        </authorList>
    </citation>
    <scope>NUCLEOTIDE SEQUENCE [LARGE SCALE GENOMIC DNA]</scope>
    <source>
        <strain evidence="1 2">Ou3-Ou53</strain>
    </source>
</reference>
<dbReference type="AlphaFoldDB" id="A0A9P6GVW5"/>
<gene>
    <name evidence="1" type="ORF">NGRA_2841</name>
</gene>
<dbReference type="EMBL" id="SBJO01000415">
    <property type="protein sequence ID" value="KAF9761113.1"/>
    <property type="molecule type" value="Genomic_DNA"/>
</dbReference>
<keyword evidence="2" id="KW-1185">Reference proteome</keyword>
<protein>
    <submittedName>
        <fullName evidence="1">Uncharacterized protein</fullName>
    </submittedName>
</protein>
<evidence type="ECO:0000313" key="1">
    <source>
        <dbReference type="EMBL" id="KAF9761113.1"/>
    </source>
</evidence>
<comment type="caution">
    <text evidence="1">The sequence shown here is derived from an EMBL/GenBank/DDBJ whole genome shotgun (WGS) entry which is preliminary data.</text>
</comment>
<evidence type="ECO:0000313" key="2">
    <source>
        <dbReference type="Proteomes" id="UP000740883"/>
    </source>
</evidence>
<accession>A0A9P6GVW5</accession>
<name>A0A9P6GVW5_9MICR</name>
<dbReference type="Proteomes" id="UP000740883">
    <property type="component" value="Unassembled WGS sequence"/>
</dbReference>